<keyword evidence="15" id="KW-1185">Reference proteome</keyword>
<feature type="compositionally biased region" description="Basic and acidic residues" evidence="11">
    <location>
        <begin position="652"/>
        <end position="661"/>
    </location>
</feature>
<dbReference type="Gene3D" id="1.10.357.140">
    <property type="entry name" value="UbiA prenyltransferase"/>
    <property type="match status" value="1"/>
</dbReference>
<feature type="region of interest" description="Disordered" evidence="11">
    <location>
        <begin position="402"/>
        <end position="661"/>
    </location>
</feature>
<dbReference type="InterPro" id="IPR044878">
    <property type="entry name" value="UbiA_sf"/>
</dbReference>
<evidence type="ECO:0000256" key="5">
    <source>
        <dbReference type="ARBA" id="ARBA00022640"/>
    </source>
</evidence>
<dbReference type="AlphaFoldDB" id="A0A5P1F992"/>
<feature type="region of interest" description="Disordered" evidence="11">
    <location>
        <begin position="944"/>
        <end position="972"/>
    </location>
</feature>
<dbReference type="GO" id="GO:0016765">
    <property type="term" value="F:transferase activity, transferring alkyl or aryl (other than methyl) groups"/>
    <property type="evidence" value="ECO:0007669"/>
    <property type="project" value="InterPro"/>
</dbReference>
<evidence type="ECO:0000256" key="3">
    <source>
        <dbReference type="ARBA" id="ARBA00005985"/>
    </source>
</evidence>
<protein>
    <recommendedName>
        <fullName evidence="13">Lsm14-like N-terminal domain-containing protein</fullName>
    </recommendedName>
</protein>
<evidence type="ECO:0000256" key="7">
    <source>
        <dbReference type="ARBA" id="ARBA00022692"/>
    </source>
</evidence>
<evidence type="ECO:0000313" key="14">
    <source>
        <dbReference type="EMBL" id="ONK74915.1"/>
    </source>
</evidence>
<evidence type="ECO:0000313" key="15">
    <source>
        <dbReference type="Proteomes" id="UP000243459"/>
    </source>
</evidence>
<feature type="compositionally biased region" description="Low complexity" evidence="11">
    <location>
        <begin position="100"/>
        <end position="113"/>
    </location>
</feature>
<dbReference type="GO" id="GO:0016020">
    <property type="term" value="C:membrane"/>
    <property type="evidence" value="ECO:0007669"/>
    <property type="project" value="UniProtKB-SubCell"/>
</dbReference>
<evidence type="ECO:0000256" key="1">
    <source>
        <dbReference type="ARBA" id="ARBA00004141"/>
    </source>
</evidence>
<feature type="compositionally biased region" description="Low complexity" evidence="11">
    <location>
        <begin position="544"/>
        <end position="553"/>
    </location>
</feature>
<feature type="region of interest" description="Disordered" evidence="11">
    <location>
        <begin position="74"/>
        <end position="144"/>
    </location>
</feature>
<feature type="region of interest" description="Disordered" evidence="11">
    <location>
        <begin position="772"/>
        <end position="932"/>
    </location>
</feature>
<feature type="compositionally biased region" description="Polar residues" evidence="11">
    <location>
        <begin position="875"/>
        <end position="894"/>
    </location>
</feature>
<evidence type="ECO:0000256" key="10">
    <source>
        <dbReference type="ARBA" id="ARBA00023136"/>
    </source>
</evidence>
<evidence type="ECO:0000256" key="4">
    <source>
        <dbReference type="ARBA" id="ARBA00022528"/>
    </source>
</evidence>
<feature type="domain" description="Lsm14-like N-terminal" evidence="13">
    <location>
        <begin position="1"/>
        <end position="72"/>
    </location>
</feature>
<name>A0A5P1F992_ASPOF</name>
<dbReference type="Gene3D" id="2.30.30.100">
    <property type="match status" value="1"/>
</dbReference>
<feature type="compositionally biased region" description="Basic and acidic residues" evidence="11">
    <location>
        <begin position="716"/>
        <end position="744"/>
    </location>
</feature>
<feature type="compositionally biased region" description="Basic and acidic residues" evidence="11">
    <location>
        <begin position="627"/>
        <end position="645"/>
    </location>
</feature>
<sequence>MTKGFRFGFGGVRSFETEGRKKDDVQIPVSDKIYEYILFRGSDIKDLQVKSSSPPVQTAFIHNDPAIIQSHYSHPASTSATLPSAGNGVISAPSSNTTQLGLSRSSLQGGLPLHRPGGSIGSWGGENDDESDDNLEDDDVETHQSEIKKPVYLSNKARRNCGNIGVAQVVAASWTSSLSSDEGSLPSTAAIAVDGVVDPTRIIGASIHGNALLESNLVGDISVGCVFILKKACSQVAGDGSSTLSKRLAEFRDSFWRFLRPHTIGGTALGSTALVARALIENPNLINWCLTIKALYGLIALICGNGYIVGINQIYDIGIDKVNKPYLPIAVGDLSVQSAWILVLAFAAAGLLIVGLNFGPFISSLYCLGLFLGTTYSVPPFRLNRYPVAAFLIIDTGPMRPLSKKNSDEDRSRKKKKIKSKSAKRRRDPSISSYSSSESESDYKPRKKSSRSKKLEKRKRGSKSKKLDKKKNRKKRSRRDSSVSSFSSDSGCKFSPCSDSEERSRSPVRKSKPRKRDRKSSRRHESSRSRSRYRSPSCSTCRGSRSPSPSHSPIVDRFQSSRGRSPNEKRIRSQSRPLVGERFGSSEGRSPIEERSRSPSCSPFEERFQSGRGGSLIEEISQSHSHSLIEDRFRSSRSPIEDRLRSSGQCSIDERYSGEGERKRLKSVVAVVKTSDNDEDKIINAYDDYPSSRSYDGYDKGGIERNLEAVDKRMDSYEIHRDPPVKDSDVGDGLMKDDSMRKENNVVSEDGVEEAAELELILRQKALENLKKFRGARPVKGESLSDKKDDTSKPESCQGSQHFIKPSESKPPSSLDDQRLVKQIAVPNELRPSVSKSPSSLDDQRLVKQRAVPSELKAKSVVNMTTEKNDGNKVHNLSNYSGDSKPVASSITSRKTPDNLKRMQVSSNKMPVEEASLAKDNQNKRAVTITGSGGVGKKEVVAADTPTSRAPNPHNENCKSDEPIAESASGGQFEEKTFSRMRDGEMVQVSYKVYIPKKTPALARRQLQR</sequence>
<dbReference type="Gramene" id="ONK74915">
    <property type="protein sequence ID" value="ONK74915"/>
    <property type="gene ID" value="A4U43_C03F11420"/>
</dbReference>
<keyword evidence="7 12" id="KW-0812">Transmembrane</keyword>
<dbReference type="InterPro" id="IPR000537">
    <property type="entry name" value="UbiA_prenyltransferase"/>
</dbReference>
<feature type="compositionally biased region" description="Basic residues" evidence="11">
    <location>
        <begin position="413"/>
        <end position="427"/>
    </location>
</feature>
<dbReference type="Pfam" id="PF12701">
    <property type="entry name" value="LSM14"/>
    <property type="match status" value="1"/>
</dbReference>
<feature type="region of interest" description="Disordered" evidence="11">
    <location>
        <begin position="716"/>
        <end position="753"/>
    </location>
</feature>
<evidence type="ECO:0000256" key="12">
    <source>
        <dbReference type="SAM" id="Phobius"/>
    </source>
</evidence>
<dbReference type="GO" id="GO:0009507">
    <property type="term" value="C:chloroplast"/>
    <property type="evidence" value="ECO:0007669"/>
    <property type="project" value="UniProtKB-SubCell"/>
</dbReference>
<gene>
    <name evidence="14" type="ORF">A4U43_C03F11420</name>
</gene>
<reference evidence="15" key="1">
    <citation type="journal article" date="2017" name="Nat. Commun.">
        <title>The asparagus genome sheds light on the origin and evolution of a young Y chromosome.</title>
        <authorList>
            <person name="Harkess A."/>
            <person name="Zhou J."/>
            <person name="Xu C."/>
            <person name="Bowers J.E."/>
            <person name="Van der Hulst R."/>
            <person name="Ayyampalayam S."/>
            <person name="Mercati F."/>
            <person name="Riccardi P."/>
            <person name="McKain M.R."/>
            <person name="Kakrana A."/>
            <person name="Tang H."/>
            <person name="Ray J."/>
            <person name="Groenendijk J."/>
            <person name="Arikit S."/>
            <person name="Mathioni S.M."/>
            <person name="Nakano M."/>
            <person name="Shan H."/>
            <person name="Telgmann-Rauber A."/>
            <person name="Kanno A."/>
            <person name="Yue Z."/>
            <person name="Chen H."/>
            <person name="Li W."/>
            <person name="Chen Y."/>
            <person name="Xu X."/>
            <person name="Zhang Y."/>
            <person name="Luo S."/>
            <person name="Chen H."/>
            <person name="Gao J."/>
            <person name="Mao Z."/>
            <person name="Pires J.C."/>
            <person name="Luo M."/>
            <person name="Kudrna D."/>
            <person name="Wing R.A."/>
            <person name="Meyers B.C."/>
            <person name="Yi K."/>
            <person name="Kong H."/>
            <person name="Lavrijsen P."/>
            <person name="Sunseri F."/>
            <person name="Falavigna A."/>
            <person name="Ye Y."/>
            <person name="Leebens-Mack J.H."/>
            <person name="Chen G."/>
        </authorList>
    </citation>
    <scope>NUCLEOTIDE SEQUENCE [LARGE SCALE GENOMIC DNA]</scope>
    <source>
        <strain evidence="15">cv. DH0086</strain>
    </source>
</reference>
<feature type="compositionally biased region" description="Basic and acidic residues" evidence="11">
    <location>
        <begin position="779"/>
        <end position="793"/>
    </location>
</feature>
<dbReference type="InterPro" id="IPR025609">
    <property type="entry name" value="Lsm14-like_N"/>
</dbReference>
<keyword evidence="10 12" id="KW-0472">Membrane</keyword>
<dbReference type="Proteomes" id="UP000243459">
    <property type="component" value="Chromosome 3"/>
</dbReference>
<keyword evidence="9 12" id="KW-1133">Transmembrane helix</keyword>
<dbReference type="SUPFAM" id="SSF50182">
    <property type="entry name" value="Sm-like ribonucleoproteins"/>
    <property type="match status" value="1"/>
</dbReference>
<evidence type="ECO:0000256" key="11">
    <source>
        <dbReference type="SAM" id="MobiDB-lite"/>
    </source>
</evidence>
<comment type="similarity">
    <text evidence="3">Belongs to the UbiA prenyltransferase family.</text>
</comment>
<accession>A0A5P1F992</accession>
<evidence type="ECO:0000256" key="6">
    <source>
        <dbReference type="ARBA" id="ARBA00022679"/>
    </source>
</evidence>
<feature type="transmembrane region" description="Helical" evidence="12">
    <location>
        <begin position="294"/>
        <end position="315"/>
    </location>
</feature>
<evidence type="ECO:0000256" key="2">
    <source>
        <dbReference type="ARBA" id="ARBA00004229"/>
    </source>
</evidence>
<feature type="transmembrane region" description="Helical" evidence="12">
    <location>
        <begin position="361"/>
        <end position="378"/>
    </location>
</feature>
<keyword evidence="8" id="KW-0809">Transit peptide</keyword>
<dbReference type="EMBL" id="CM007383">
    <property type="protein sequence ID" value="ONK74915.1"/>
    <property type="molecule type" value="Genomic_DNA"/>
</dbReference>
<organism evidence="14 15">
    <name type="scientific">Asparagus officinalis</name>
    <name type="common">Garden asparagus</name>
    <dbReference type="NCBI Taxonomy" id="4686"/>
    <lineage>
        <taxon>Eukaryota</taxon>
        <taxon>Viridiplantae</taxon>
        <taxon>Streptophyta</taxon>
        <taxon>Embryophyta</taxon>
        <taxon>Tracheophyta</taxon>
        <taxon>Spermatophyta</taxon>
        <taxon>Magnoliopsida</taxon>
        <taxon>Liliopsida</taxon>
        <taxon>Asparagales</taxon>
        <taxon>Asparagaceae</taxon>
        <taxon>Asparagoideae</taxon>
        <taxon>Asparagus</taxon>
    </lineage>
</organism>
<proteinExistence type="inferred from homology"/>
<evidence type="ECO:0000256" key="8">
    <source>
        <dbReference type="ARBA" id="ARBA00022946"/>
    </source>
</evidence>
<comment type="subcellular location">
    <subcellularLocation>
        <location evidence="1">Membrane</location>
        <topology evidence="1">Multi-pass membrane protein</topology>
    </subcellularLocation>
    <subcellularLocation>
        <location evidence="2">Plastid</location>
        <location evidence="2">Chloroplast</location>
    </subcellularLocation>
</comment>
<keyword evidence="4" id="KW-0150">Chloroplast</keyword>
<dbReference type="SMART" id="SM01271">
    <property type="entry name" value="LSM14"/>
    <property type="match status" value="1"/>
</dbReference>
<dbReference type="Pfam" id="PF01040">
    <property type="entry name" value="UbiA"/>
    <property type="match status" value="1"/>
</dbReference>
<keyword evidence="6" id="KW-0808">Transferase</keyword>
<feature type="compositionally biased region" description="Polar residues" evidence="11">
    <location>
        <begin position="74"/>
        <end position="84"/>
    </location>
</feature>
<feature type="compositionally biased region" description="Basic residues" evidence="11">
    <location>
        <begin position="506"/>
        <end position="522"/>
    </location>
</feature>
<feature type="transmembrane region" description="Helical" evidence="12">
    <location>
        <begin position="335"/>
        <end position="354"/>
    </location>
</feature>
<dbReference type="InterPro" id="IPR010920">
    <property type="entry name" value="LSM_dom_sf"/>
</dbReference>
<evidence type="ECO:0000259" key="13">
    <source>
        <dbReference type="SMART" id="SM01271"/>
    </source>
</evidence>
<dbReference type="PANTHER" id="PTHR43009:SF10">
    <property type="entry name" value="HOMOGENTISATE SOLANESYLTRANSFERASE, CHLOROPLASTIC"/>
    <property type="match status" value="1"/>
</dbReference>
<feature type="compositionally biased region" description="Basic residues" evidence="11">
    <location>
        <begin position="445"/>
        <end position="478"/>
    </location>
</feature>
<keyword evidence="5" id="KW-0934">Plastid</keyword>
<feature type="compositionally biased region" description="Acidic residues" evidence="11">
    <location>
        <begin position="126"/>
        <end position="140"/>
    </location>
</feature>
<evidence type="ECO:0000256" key="9">
    <source>
        <dbReference type="ARBA" id="ARBA00022989"/>
    </source>
</evidence>
<dbReference type="PANTHER" id="PTHR43009">
    <property type="entry name" value="HOMOGENTISATE SOLANESYLTRANSFERASE, CHLOROPLASTIC"/>
    <property type="match status" value="1"/>
</dbReference>